<dbReference type="EMBL" id="JBJQND010000008">
    <property type="protein sequence ID" value="KAL3869995.1"/>
    <property type="molecule type" value="Genomic_DNA"/>
</dbReference>
<name>A0ABD3WBP7_SINWO</name>
<dbReference type="AlphaFoldDB" id="A0ABD3WBP7"/>
<evidence type="ECO:0000313" key="2">
    <source>
        <dbReference type="Proteomes" id="UP001634394"/>
    </source>
</evidence>
<proteinExistence type="predicted"/>
<keyword evidence="2" id="KW-1185">Reference proteome</keyword>
<gene>
    <name evidence="1" type="ORF">ACJMK2_042612</name>
</gene>
<dbReference type="Proteomes" id="UP001634394">
    <property type="component" value="Unassembled WGS sequence"/>
</dbReference>
<evidence type="ECO:0000313" key="1">
    <source>
        <dbReference type="EMBL" id="KAL3869995.1"/>
    </source>
</evidence>
<sequence length="71" mass="8337">MDHGTSLETATFPGKVRLGWKIYEHVPENITELMLEFLYLTWRKGQIPKIWKTDLIIPIPKPGKRTLGYRL</sequence>
<organism evidence="1 2">
    <name type="scientific">Sinanodonta woodiana</name>
    <name type="common">Chinese pond mussel</name>
    <name type="synonym">Anodonta woodiana</name>
    <dbReference type="NCBI Taxonomy" id="1069815"/>
    <lineage>
        <taxon>Eukaryota</taxon>
        <taxon>Metazoa</taxon>
        <taxon>Spiralia</taxon>
        <taxon>Lophotrochozoa</taxon>
        <taxon>Mollusca</taxon>
        <taxon>Bivalvia</taxon>
        <taxon>Autobranchia</taxon>
        <taxon>Heteroconchia</taxon>
        <taxon>Palaeoheterodonta</taxon>
        <taxon>Unionida</taxon>
        <taxon>Unionoidea</taxon>
        <taxon>Unionidae</taxon>
        <taxon>Unioninae</taxon>
        <taxon>Sinanodonta</taxon>
    </lineage>
</organism>
<accession>A0ABD3WBP7</accession>
<feature type="non-terminal residue" evidence="1">
    <location>
        <position position="71"/>
    </location>
</feature>
<comment type="caution">
    <text evidence="1">The sequence shown here is derived from an EMBL/GenBank/DDBJ whole genome shotgun (WGS) entry which is preliminary data.</text>
</comment>
<reference evidence="1 2" key="1">
    <citation type="submission" date="2024-11" db="EMBL/GenBank/DDBJ databases">
        <title>Chromosome-level genome assembly of the freshwater bivalve Anodonta woodiana.</title>
        <authorList>
            <person name="Chen X."/>
        </authorList>
    </citation>
    <scope>NUCLEOTIDE SEQUENCE [LARGE SCALE GENOMIC DNA]</scope>
    <source>
        <strain evidence="1">MN2024</strain>
        <tissue evidence="1">Gills</tissue>
    </source>
</reference>
<protein>
    <submittedName>
        <fullName evidence="1">Uncharacterized protein</fullName>
    </submittedName>
</protein>